<protein>
    <submittedName>
        <fullName evidence="1">942_t:CDS:1</fullName>
    </submittedName>
</protein>
<evidence type="ECO:0000313" key="2">
    <source>
        <dbReference type="Proteomes" id="UP000789702"/>
    </source>
</evidence>
<dbReference type="EMBL" id="CAJVPU010009506">
    <property type="protein sequence ID" value="CAG8595627.1"/>
    <property type="molecule type" value="Genomic_DNA"/>
</dbReference>
<comment type="caution">
    <text evidence="1">The sequence shown here is derived from an EMBL/GenBank/DDBJ whole genome shotgun (WGS) entry which is preliminary data.</text>
</comment>
<evidence type="ECO:0000313" key="1">
    <source>
        <dbReference type="EMBL" id="CAG8595627.1"/>
    </source>
</evidence>
<organism evidence="1 2">
    <name type="scientific">Dentiscutata heterogama</name>
    <dbReference type="NCBI Taxonomy" id="1316150"/>
    <lineage>
        <taxon>Eukaryota</taxon>
        <taxon>Fungi</taxon>
        <taxon>Fungi incertae sedis</taxon>
        <taxon>Mucoromycota</taxon>
        <taxon>Glomeromycotina</taxon>
        <taxon>Glomeromycetes</taxon>
        <taxon>Diversisporales</taxon>
        <taxon>Gigasporaceae</taxon>
        <taxon>Dentiscutata</taxon>
    </lineage>
</organism>
<reference evidence="1" key="1">
    <citation type="submission" date="2021-06" db="EMBL/GenBank/DDBJ databases">
        <authorList>
            <person name="Kallberg Y."/>
            <person name="Tangrot J."/>
            <person name="Rosling A."/>
        </authorList>
    </citation>
    <scope>NUCLEOTIDE SEQUENCE</scope>
    <source>
        <strain evidence="1">IL203A</strain>
    </source>
</reference>
<feature type="non-terminal residue" evidence="1">
    <location>
        <position position="75"/>
    </location>
</feature>
<gene>
    <name evidence="1" type="ORF">DHETER_LOCUS7039</name>
</gene>
<accession>A0ACA9MML1</accession>
<keyword evidence="2" id="KW-1185">Reference proteome</keyword>
<sequence>MSFELRDLPFPPNQKTYYDYLNFLNSLWSNESNNLDSLINKDASQDTITFEDSLASESTNKPKINYVALEQKLNY</sequence>
<proteinExistence type="predicted"/>
<dbReference type="Proteomes" id="UP000789702">
    <property type="component" value="Unassembled WGS sequence"/>
</dbReference>
<name>A0ACA9MML1_9GLOM</name>